<comment type="caution">
    <text evidence="1">The sequence shown here is derived from an EMBL/GenBank/DDBJ whole genome shotgun (WGS) entry which is preliminary data.</text>
</comment>
<accession>A0AAD8EHB1</accession>
<dbReference type="Proteomes" id="UP001233999">
    <property type="component" value="Unassembled WGS sequence"/>
</dbReference>
<proteinExistence type="predicted"/>
<sequence length="120" mass="13354">VLTLVTFLASSVQFHQMHETALAYIASAALQLQCFANVSRCIQSTAFDALSILQRSRVKCLTLFLSRCIWCGLCFSIVFLDFGNLANIGSRIVLGNHYTRLSKPVPSSNIFDMIEYVLVT</sequence>
<feature type="non-terminal residue" evidence="1">
    <location>
        <position position="1"/>
    </location>
</feature>
<keyword evidence="2" id="KW-1185">Reference proteome</keyword>
<evidence type="ECO:0000313" key="2">
    <source>
        <dbReference type="Proteomes" id="UP001233999"/>
    </source>
</evidence>
<feature type="non-terminal residue" evidence="1">
    <location>
        <position position="120"/>
    </location>
</feature>
<organism evidence="1 2">
    <name type="scientific">Diploptera punctata</name>
    <name type="common">Pacific beetle cockroach</name>
    <dbReference type="NCBI Taxonomy" id="6984"/>
    <lineage>
        <taxon>Eukaryota</taxon>
        <taxon>Metazoa</taxon>
        <taxon>Ecdysozoa</taxon>
        <taxon>Arthropoda</taxon>
        <taxon>Hexapoda</taxon>
        <taxon>Insecta</taxon>
        <taxon>Pterygota</taxon>
        <taxon>Neoptera</taxon>
        <taxon>Polyneoptera</taxon>
        <taxon>Dictyoptera</taxon>
        <taxon>Blattodea</taxon>
        <taxon>Blaberoidea</taxon>
        <taxon>Blaberidae</taxon>
        <taxon>Diplopterinae</taxon>
        <taxon>Diploptera</taxon>
    </lineage>
</organism>
<name>A0AAD8EHB1_DIPPU</name>
<evidence type="ECO:0000313" key="1">
    <source>
        <dbReference type="EMBL" id="KAJ9590545.1"/>
    </source>
</evidence>
<protein>
    <submittedName>
        <fullName evidence="1">Uncharacterized protein</fullName>
    </submittedName>
</protein>
<gene>
    <name evidence="1" type="ORF">L9F63_016416</name>
</gene>
<reference evidence="1" key="1">
    <citation type="journal article" date="2023" name="IScience">
        <title>Live-bearing cockroach genome reveals convergent evolutionary mechanisms linked to viviparity in insects and beyond.</title>
        <authorList>
            <person name="Fouks B."/>
            <person name="Harrison M.C."/>
            <person name="Mikhailova A.A."/>
            <person name="Marchal E."/>
            <person name="English S."/>
            <person name="Carruthers M."/>
            <person name="Jennings E.C."/>
            <person name="Chiamaka E.L."/>
            <person name="Frigard R.A."/>
            <person name="Pippel M."/>
            <person name="Attardo G.M."/>
            <person name="Benoit J.B."/>
            <person name="Bornberg-Bauer E."/>
            <person name="Tobe S.S."/>
        </authorList>
    </citation>
    <scope>NUCLEOTIDE SEQUENCE</scope>
    <source>
        <strain evidence="1">Stay&amp;Tobe</strain>
    </source>
</reference>
<reference evidence="1" key="2">
    <citation type="submission" date="2023-05" db="EMBL/GenBank/DDBJ databases">
        <authorList>
            <person name="Fouks B."/>
        </authorList>
    </citation>
    <scope>NUCLEOTIDE SEQUENCE</scope>
    <source>
        <strain evidence="1">Stay&amp;Tobe</strain>
        <tissue evidence="1">Testes</tissue>
    </source>
</reference>
<dbReference type="EMBL" id="JASPKZ010004208">
    <property type="protein sequence ID" value="KAJ9590545.1"/>
    <property type="molecule type" value="Genomic_DNA"/>
</dbReference>
<dbReference type="AlphaFoldDB" id="A0AAD8EHB1"/>